<accession>A0A644Z3D4</accession>
<dbReference type="Gene3D" id="2.160.20.20">
    <property type="match status" value="1"/>
</dbReference>
<protein>
    <recommendedName>
        <fullName evidence="2">Carbohydrate-binding domain-containing protein</fullName>
    </recommendedName>
</protein>
<sequence>MKREIFKRIGAILTAVVLIFVFGCTKSAPVKQSVETEQPQAQTEASEFTGYSGVYHADGTNETVENASYATSTANENAVLLNNGGIVALNNADVNKLGDAEGDFADGRNAAIVAVKGGALTMTGGSITTNGLGAYGIFVSGGDASFVGDGTYLSTSGASSAGIAAVDGAAVVFSNGTIATEGENSPCLLLSGGGVTLVNMKLSAKSVPLVYAPSGDSRLMLEGTALSAAPVIDEFATLWLELKNASSLIGTFGESLPARASVSLDAASTWTLDADAYVTVFLNADTTNANIVSNGYSIYYDSNAPENEPLGGQSYALPGGGYLVPLI</sequence>
<dbReference type="SUPFAM" id="SSF51126">
    <property type="entry name" value="Pectin lyase-like"/>
    <property type="match status" value="1"/>
</dbReference>
<dbReference type="InterPro" id="IPR011050">
    <property type="entry name" value="Pectin_lyase_fold/virulence"/>
</dbReference>
<dbReference type="AlphaFoldDB" id="A0A644Z3D4"/>
<dbReference type="EMBL" id="VSSQ01007079">
    <property type="protein sequence ID" value="MPM34788.1"/>
    <property type="molecule type" value="Genomic_DNA"/>
</dbReference>
<dbReference type="PROSITE" id="PS51257">
    <property type="entry name" value="PROKAR_LIPOPROTEIN"/>
    <property type="match status" value="1"/>
</dbReference>
<proteinExistence type="predicted"/>
<reference evidence="1" key="1">
    <citation type="submission" date="2019-08" db="EMBL/GenBank/DDBJ databases">
        <authorList>
            <person name="Kucharzyk K."/>
            <person name="Murdoch R.W."/>
            <person name="Higgins S."/>
            <person name="Loffler F."/>
        </authorList>
    </citation>
    <scope>NUCLEOTIDE SEQUENCE</scope>
</reference>
<comment type="caution">
    <text evidence="1">The sequence shown here is derived from an EMBL/GenBank/DDBJ whole genome shotgun (WGS) entry which is preliminary data.</text>
</comment>
<name>A0A644Z3D4_9ZZZZ</name>
<gene>
    <name evidence="1" type="ORF">SDC9_81375</name>
</gene>
<organism evidence="1">
    <name type="scientific">bioreactor metagenome</name>
    <dbReference type="NCBI Taxonomy" id="1076179"/>
    <lineage>
        <taxon>unclassified sequences</taxon>
        <taxon>metagenomes</taxon>
        <taxon>ecological metagenomes</taxon>
    </lineage>
</organism>
<evidence type="ECO:0000313" key="1">
    <source>
        <dbReference type="EMBL" id="MPM34788.1"/>
    </source>
</evidence>
<dbReference type="InterPro" id="IPR012332">
    <property type="entry name" value="Autotransporter_pectin_lyase_C"/>
</dbReference>
<evidence type="ECO:0008006" key="2">
    <source>
        <dbReference type="Google" id="ProtNLM"/>
    </source>
</evidence>